<proteinExistence type="predicted"/>
<organism evidence="1 2">
    <name type="scientific">Mycobacterium phage Phrappuccino</name>
    <dbReference type="NCBI Taxonomy" id="2591223"/>
    <lineage>
        <taxon>Viruses</taxon>
        <taxon>Duplodnaviria</taxon>
        <taxon>Heunggongvirae</taxon>
        <taxon>Uroviricota</taxon>
        <taxon>Caudoviricetes</taxon>
        <taxon>Phrappuccinovirus</taxon>
        <taxon>Phrappuccinovirus phrappuccino</taxon>
        <taxon>Phreappuccinovirus Phrappuccino</taxon>
    </lineage>
</organism>
<dbReference type="Proteomes" id="UP000316777">
    <property type="component" value="Segment"/>
</dbReference>
<dbReference type="InterPro" id="IPR057111">
    <property type="entry name" value="Phage_cement"/>
</dbReference>
<accession>A0A514DDN8</accession>
<evidence type="ECO:0000313" key="1">
    <source>
        <dbReference type="EMBL" id="QDH91729.1"/>
    </source>
</evidence>
<protein>
    <submittedName>
        <fullName evidence="1">Uncharacterized protein</fullName>
    </submittedName>
</protein>
<gene>
    <name evidence="1" type="primary">54</name>
    <name evidence="1" type="ORF">SEA_PHRAPPUCCINO_54</name>
</gene>
<keyword evidence="2" id="KW-1185">Reference proteome</keyword>
<dbReference type="EMBL" id="MK937592">
    <property type="protein sequence ID" value="QDH91729.1"/>
    <property type="molecule type" value="Genomic_DNA"/>
</dbReference>
<dbReference type="Pfam" id="PF23968">
    <property type="entry name" value="Phage_cement_3"/>
    <property type="match status" value="1"/>
</dbReference>
<dbReference type="KEGG" id="vg:64766975"/>
<dbReference type="RefSeq" id="YP_010059743.1">
    <property type="nucleotide sequence ID" value="NC_054727.1"/>
</dbReference>
<dbReference type="GeneID" id="64766975"/>
<evidence type="ECO:0000313" key="2">
    <source>
        <dbReference type="Proteomes" id="UP000316777"/>
    </source>
</evidence>
<reference evidence="1 2" key="1">
    <citation type="submission" date="2019-05" db="EMBL/GenBank/DDBJ databases">
        <authorList>
            <person name="Pope W.H."/>
            <person name="Garlena R.A."/>
            <person name="Russell D.A."/>
            <person name="Jacobs-Sera D."/>
            <person name="Hatfull G.F."/>
        </authorList>
    </citation>
    <scope>NUCLEOTIDE SEQUENCE [LARGE SCALE GENOMIC DNA]</scope>
</reference>
<name>A0A514DDN8_9CAUD</name>
<sequence>MFRVTPANPAQKRTIRPVYAQHQATAYAGFLDPAWDRSFDIVPGTVMSRKSGEVFEPFTGKPGQKPFGLSALFAAPRLGIDEVTGTGANNFTVWVGGEQAVFEILNPGFDLDADWNAANVTDGSFKLLTATDTGLLTPTGVDHGNAVAELIDVISTDAIQIRLNRYDLTSAVALAGGS</sequence>